<dbReference type="Proteomes" id="UP000499080">
    <property type="component" value="Unassembled WGS sequence"/>
</dbReference>
<accession>A0A4Y2JCG0</accession>
<comment type="caution">
    <text evidence="1">The sequence shown here is derived from an EMBL/GenBank/DDBJ whole genome shotgun (WGS) entry which is preliminary data.</text>
</comment>
<dbReference type="EMBL" id="BGPR01266832">
    <property type="protein sequence ID" value="GBM87565.1"/>
    <property type="molecule type" value="Genomic_DNA"/>
</dbReference>
<dbReference type="AlphaFoldDB" id="A0A4Y2JCG0"/>
<proteinExistence type="predicted"/>
<protein>
    <submittedName>
        <fullName evidence="1">Uncharacterized protein</fullName>
    </submittedName>
</protein>
<keyword evidence="2" id="KW-1185">Reference proteome</keyword>
<organism evidence="1 2">
    <name type="scientific">Araneus ventricosus</name>
    <name type="common">Orbweaver spider</name>
    <name type="synonym">Epeira ventricosa</name>
    <dbReference type="NCBI Taxonomy" id="182803"/>
    <lineage>
        <taxon>Eukaryota</taxon>
        <taxon>Metazoa</taxon>
        <taxon>Ecdysozoa</taxon>
        <taxon>Arthropoda</taxon>
        <taxon>Chelicerata</taxon>
        <taxon>Arachnida</taxon>
        <taxon>Araneae</taxon>
        <taxon>Araneomorphae</taxon>
        <taxon>Entelegynae</taxon>
        <taxon>Araneoidea</taxon>
        <taxon>Araneidae</taxon>
        <taxon>Araneus</taxon>
    </lineage>
</organism>
<sequence>SLIITKFHQSVVCSFLKGIGKTGVVLTQLQREKSTSATYLIVRHCGNFSTSVSKEITKARYFTLEEALQRSFDDDEKSEIDFVVISPLNQRLVEKNKK</sequence>
<reference evidence="1 2" key="1">
    <citation type="journal article" date="2019" name="Sci. Rep.">
        <title>Orb-weaving spider Araneus ventricosus genome elucidates the spidroin gene catalogue.</title>
        <authorList>
            <person name="Kono N."/>
            <person name="Nakamura H."/>
            <person name="Ohtoshi R."/>
            <person name="Moran D.A.P."/>
            <person name="Shinohara A."/>
            <person name="Yoshida Y."/>
            <person name="Fujiwara M."/>
            <person name="Mori M."/>
            <person name="Tomita M."/>
            <person name="Arakawa K."/>
        </authorList>
    </citation>
    <scope>NUCLEOTIDE SEQUENCE [LARGE SCALE GENOMIC DNA]</scope>
</reference>
<evidence type="ECO:0000313" key="2">
    <source>
        <dbReference type="Proteomes" id="UP000499080"/>
    </source>
</evidence>
<name>A0A4Y2JCG0_ARAVE</name>
<evidence type="ECO:0000313" key="1">
    <source>
        <dbReference type="EMBL" id="GBM87565.1"/>
    </source>
</evidence>
<feature type="non-terminal residue" evidence="1">
    <location>
        <position position="1"/>
    </location>
</feature>
<gene>
    <name evidence="1" type="ORF">AVEN_259027_1</name>
</gene>